<feature type="compositionally biased region" description="Low complexity" evidence="3">
    <location>
        <begin position="263"/>
        <end position="273"/>
    </location>
</feature>
<accession>A0A7S2RGV6</accession>
<dbReference type="EMBL" id="HBHK01004901">
    <property type="protein sequence ID" value="CAD9669710.1"/>
    <property type="molecule type" value="Transcribed_RNA"/>
</dbReference>
<evidence type="ECO:0000259" key="4">
    <source>
        <dbReference type="Pfam" id="PF21771"/>
    </source>
</evidence>
<protein>
    <recommendedName>
        <fullName evidence="4">Cilia- and flagella-associated protein 58 central coiled coil domain-containing protein</fullName>
    </recommendedName>
</protein>
<feature type="domain" description="Cilia- and flagella-associated protein 58 central coiled coil" evidence="4">
    <location>
        <begin position="2"/>
        <end position="86"/>
    </location>
</feature>
<sequence length="307" mass="35929">MKLTHMLHRLDDEALRQRKEYDQVINERDILGTQLIRRNDELALLYEKIKIQQSTLRNGESQYRERLQDVRVLKLKIGDMKRQLQITKHEGGNFGDMKREVFNLQRDLLQEKTKVKALSEELENPMNVHRWRKLEGSDPATYEMIQKIQTLQKRLIAKTEQVVEKDLVIQEKEKLYIELKNILARQPGPEVAEQLSVYQQSLKEKTRQMKAMASELNMHQAQVNEYKYEIERVSRDLQDMKRKYYVQKRQQHSQNHSNVAPPQNNSMSSSNQNTHDVHDMALNGSTGLLPVGVAPPEKRISGGGFAF</sequence>
<dbReference type="PANTHER" id="PTHR32083">
    <property type="entry name" value="CILIA AND FLAGELLA-ASSOCIATED PROTEIN 58-RELATED"/>
    <property type="match status" value="1"/>
</dbReference>
<evidence type="ECO:0000256" key="3">
    <source>
        <dbReference type="SAM" id="MobiDB-lite"/>
    </source>
</evidence>
<dbReference type="InterPro" id="IPR049270">
    <property type="entry name" value="CFAP58_CC"/>
</dbReference>
<evidence type="ECO:0000256" key="1">
    <source>
        <dbReference type="ARBA" id="ARBA00023054"/>
    </source>
</evidence>
<name>A0A7S2RGV6_9STRA</name>
<dbReference type="AlphaFoldDB" id="A0A7S2RGV6"/>
<gene>
    <name evidence="5" type="ORF">QSP1433_LOCUS2915</name>
</gene>
<organism evidence="5">
    <name type="scientific">Mucochytrium quahogii</name>
    <dbReference type="NCBI Taxonomy" id="96639"/>
    <lineage>
        <taxon>Eukaryota</taxon>
        <taxon>Sar</taxon>
        <taxon>Stramenopiles</taxon>
        <taxon>Bigyra</taxon>
        <taxon>Labyrinthulomycetes</taxon>
        <taxon>Thraustochytrida</taxon>
        <taxon>Thraustochytriidae</taxon>
        <taxon>Mucochytrium</taxon>
    </lineage>
</organism>
<reference evidence="5" key="1">
    <citation type="submission" date="2021-01" db="EMBL/GenBank/DDBJ databases">
        <authorList>
            <person name="Corre E."/>
            <person name="Pelletier E."/>
            <person name="Niang G."/>
            <person name="Scheremetjew M."/>
            <person name="Finn R."/>
            <person name="Kale V."/>
            <person name="Holt S."/>
            <person name="Cochrane G."/>
            <person name="Meng A."/>
            <person name="Brown T."/>
            <person name="Cohen L."/>
        </authorList>
    </citation>
    <scope>NUCLEOTIDE SEQUENCE</scope>
    <source>
        <strain evidence="5">NY070348D</strain>
    </source>
</reference>
<keyword evidence="1 2" id="KW-0175">Coiled coil</keyword>
<feature type="compositionally biased region" description="Polar residues" evidence="3">
    <location>
        <begin position="252"/>
        <end position="262"/>
    </location>
</feature>
<dbReference type="PANTHER" id="PTHR32083:SF0">
    <property type="entry name" value="CILIA AND FLAGELLA-ASSOCIATED PROTEIN 58"/>
    <property type="match status" value="1"/>
</dbReference>
<proteinExistence type="predicted"/>
<dbReference type="Pfam" id="PF21771">
    <property type="entry name" value="CFAP58_CC"/>
    <property type="match status" value="1"/>
</dbReference>
<feature type="coiled-coil region" evidence="2">
    <location>
        <begin position="202"/>
        <end position="243"/>
    </location>
</feature>
<evidence type="ECO:0000313" key="5">
    <source>
        <dbReference type="EMBL" id="CAD9669710.1"/>
    </source>
</evidence>
<evidence type="ECO:0000256" key="2">
    <source>
        <dbReference type="SAM" id="Coils"/>
    </source>
</evidence>
<dbReference type="GO" id="GO:0005856">
    <property type="term" value="C:cytoskeleton"/>
    <property type="evidence" value="ECO:0007669"/>
    <property type="project" value="TreeGrafter"/>
</dbReference>
<feature type="region of interest" description="Disordered" evidence="3">
    <location>
        <begin position="246"/>
        <end position="282"/>
    </location>
</feature>